<dbReference type="PANTHER" id="PTHR45614">
    <property type="entry name" value="MYB PROTEIN-RELATED"/>
    <property type="match status" value="1"/>
</dbReference>
<dbReference type="STRING" id="1202772.A0A1V9ZJM8"/>
<dbReference type="AlphaFoldDB" id="A0A1V9ZJM8"/>
<dbReference type="FunFam" id="1.10.10.60:FF:000010">
    <property type="entry name" value="Transcriptional activator Myb isoform A"/>
    <property type="match status" value="1"/>
</dbReference>
<name>A0A1V9ZJM8_ACHHY</name>
<feature type="domain" description="HTH myb-type" evidence="4">
    <location>
        <begin position="105"/>
        <end position="159"/>
    </location>
</feature>
<dbReference type="SUPFAM" id="SSF46689">
    <property type="entry name" value="Homeodomain-like"/>
    <property type="match status" value="2"/>
</dbReference>
<feature type="domain" description="HTH myb-type" evidence="4">
    <location>
        <begin position="1"/>
        <end position="50"/>
    </location>
</feature>
<dbReference type="PROSITE" id="PS51294">
    <property type="entry name" value="HTH_MYB"/>
    <property type="match status" value="3"/>
</dbReference>
<accession>A0A1V9ZJM8</accession>
<dbReference type="GO" id="GO:0000978">
    <property type="term" value="F:RNA polymerase II cis-regulatory region sequence-specific DNA binding"/>
    <property type="evidence" value="ECO:0007669"/>
    <property type="project" value="TreeGrafter"/>
</dbReference>
<gene>
    <name evidence="5" type="ORF">ACHHYP_09062</name>
</gene>
<keyword evidence="1" id="KW-0677">Repeat</keyword>
<evidence type="ECO:0000259" key="3">
    <source>
        <dbReference type="PROSITE" id="PS50090"/>
    </source>
</evidence>
<dbReference type="GO" id="GO:0005634">
    <property type="term" value="C:nucleus"/>
    <property type="evidence" value="ECO:0007669"/>
    <property type="project" value="TreeGrafter"/>
</dbReference>
<sequence length="260" mass="29471">MVGRNHLWTSEEDEKLRLGVLTYGARRWKHVGDMLQTRSAKECHARWHELQTCTSKLKRPWLAFEDELLQRVVGQHGARRWGFIASYIPGRNGKQCRERWHNHLSPNINKGPWTELEDKRLIELQAIHGNRWAQIMKELPGRTDNAIKNHWYSNVKVGHPRQREPHVGVQPVVQNSPTPPRSPLEAVGTGDALRLPVADARTAREGDLGLVTALLGPPVLTTMLSEASWIDDGIQLGTSAFWDDISAVLEDTKLEAGFEI</sequence>
<dbReference type="PROSITE" id="PS50090">
    <property type="entry name" value="MYB_LIKE"/>
    <property type="match status" value="3"/>
</dbReference>
<protein>
    <recommendedName>
        <fullName evidence="7">Myb-like DNA-binding protein</fullName>
    </recommendedName>
</protein>
<dbReference type="InterPro" id="IPR017930">
    <property type="entry name" value="Myb_dom"/>
</dbReference>
<dbReference type="EMBL" id="JNBR01000089">
    <property type="protein sequence ID" value="OQR98188.1"/>
    <property type="molecule type" value="Genomic_DNA"/>
</dbReference>
<dbReference type="PANTHER" id="PTHR45614:SF274">
    <property type="entry name" value="MYB-LIKE DNA-BINDING PROTEIN"/>
    <property type="match status" value="1"/>
</dbReference>
<evidence type="ECO:0000259" key="4">
    <source>
        <dbReference type="PROSITE" id="PS51294"/>
    </source>
</evidence>
<evidence type="ECO:0000256" key="1">
    <source>
        <dbReference type="ARBA" id="ARBA00022737"/>
    </source>
</evidence>
<evidence type="ECO:0000256" key="2">
    <source>
        <dbReference type="ARBA" id="ARBA00023125"/>
    </source>
</evidence>
<feature type="domain" description="HTH myb-type" evidence="4">
    <location>
        <begin position="55"/>
        <end position="104"/>
    </location>
</feature>
<feature type="domain" description="Myb-like" evidence="3">
    <location>
        <begin position="8"/>
        <end position="51"/>
    </location>
</feature>
<evidence type="ECO:0008006" key="7">
    <source>
        <dbReference type="Google" id="ProtNLM"/>
    </source>
</evidence>
<feature type="domain" description="Myb-like" evidence="3">
    <location>
        <begin position="105"/>
        <end position="155"/>
    </location>
</feature>
<dbReference type="CDD" id="cd00167">
    <property type="entry name" value="SANT"/>
    <property type="match status" value="3"/>
</dbReference>
<dbReference type="InterPro" id="IPR001005">
    <property type="entry name" value="SANT/Myb"/>
</dbReference>
<keyword evidence="2" id="KW-0238">DNA-binding</keyword>
<comment type="caution">
    <text evidence="5">The sequence shown here is derived from an EMBL/GenBank/DDBJ whole genome shotgun (WGS) entry which is preliminary data.</text>
</comment>
<proteinExistence type="predicted"/>
<reference evidence="5 6" key="1">
    <citation type="journal article" date="2014" name="Genome Biol. Evol.">
        <title>The secreted proteins of Achlya hypogyna and Thraustotheca clavata identify the ancestral oomycete secretome and reveal gene acquisitions by horizontal gene transfer.</title>
        <authorList>
            <person name="Misner I."/>
            <person name="Blouin N."/>
            <person name="Leonard G."/>
            <person name="Richards T.A."/>
            <person name="Lane C.E."/>
        </authorList>
    </citation>
    <scope>NUCLEOTIDE SEQUENCE [LARGE SCALE GENOMIC DNA]</scope>
    <source>
        <strain evidence="5 6">ATCC 48635</strain>
    </source>
</reference>
<organism evidence="5 6">
    <name type="scientific">Achlya hypogyna</name>
    <name type="common">Oomycete</name>
    <name type="synonym">Protoachlya hypogyna</name>
    <dbReference type="NCBI Taxonomy" id="1202772"/>
    <lineage>
        <taxon>Eukaryota</taxon>
        <taxon>Sar</taxon>
        <taxon>Stramenopiles</taxon>
        <taxon>Oomycota</taxon>
        <taxon>Saprolegniomycetes</taxon>
        <taxon>Saprolegniales</taxon>
        <taxon>Achlyaceae</taxon>
        <taxon>Achlya</taxon>
    </lineage>
</organism>
<dbReference type="Proteomes" id="UP000243579">
    <property type="component" value="Unassembled WGS sequence"/>
</dbReference>
<dbReference type="OrthoDB" id="2143914at2759"/>
<evidence type="ECO:0000313" key="6">
    <source>
        <dbReference type="Proteomes" id="UP000243579"/>
    </source>
</evidence>
<dbReference type="Pfam" id="PF00249">
    <property type="entry name" value="Myb_DNA-binding"/>
    <property type="match status" value="3"/>
</dbReference>
<dbReference type="GO" id="GO:0000981">
    <property type="term" value="F:DNA-binding transcription factor activity, RNA polymerase II-specific"/>
    <property type="evidence" value="ECO:0007669"/>
    <property type="project" value="TreeGrafter"/>
</dbReference>
<feature type="domain" description="Myb-like" evidence="3">
    <location>
        <begin position="58"/>
        <end position="104"/>
    </location>
</feature>
<keyword evidence="6" id="KW-1185">Reference proteome</keyword>
<dbReference type="SMART" id="SM00717">
    <property type="entry name" value="SANT"/>
    <property type="match status" value="3"/>
</dbReference>
<dbReference type="Gene3D" id="1.10.10.60">
    <property type="entry name" value="Homeodomain-like"/>
    <property type="match status" value="3"/>
</dbReference>
<dbReference type="InterPro" id="IPR009057">
    <property type="entry name" value="Homeodomain-like_sf"/>
</dbReference>
<evidence type="ECO:0000313" key="5">
    <source>
        <dbReference type="EMBL" id="OQR98188.1"/>
    </source>
</evidence>
<dbReference type="InterPro" id="IPR050560">
    <property type="entry name" value="MYB_TF"/>
</dbReference>